<keyword evidence="4" id="KW-1185">Reference proteome</keyword>
<dbReference type="OrthoDB" id="192830at2"/>
<feature type="region of interest" description="Disordered" evidence="1">
    <location>
        <begin position="141"/>
        <end position="165"/>
    </location>
</feature>
<evidence type="ECO:0000313" key="3">
    <source>
        <dbReference type="EMBL" id="GEP46403.1"/>
    </source>
</evidence>
<comment type="caution">
    <text evidence="3">The sequence shown here is derived from an EMBL/GenBank/DDBJ whole genome shotgun (WGS) entry which is preliminary data.</text>
</comment>
<organism evidence="3 4">
    <name type="scientific">Brevifollis gellanilyticus</name>
    <dbReference type="NCBI Taxonomy" id="748831"/>
    <lineage>
        <taxon>Bacteria</taxon>
        <taxon>Pseudomonadati</taxon>
        <taxon>Verrucomicrobiota</taxon>
        <taxon>Verrucomicrobiia</taxon>
        <taxon>Verrucomicrobiales</taxon>
        <taxon>Verrucomicrobiaceae</taxon>
    </lineage>
</organism>
<dbReference type="Proteomes" id="UP000321577">
    <property type="component" value="Unassembled WGS sequence"/>
</dbReference>
<evidence type="ECO:0000256" key="2">
    <source>
        <dbReference type="SAM" id="SignalP"/>
    </source>
</evidence>
<name>A0A512MI43_9BACT</name>
<dbReference type="AlphaFoldDB" id="A0A512MI43"/>
<feature type="signal peptide" evidence="2">
    <location>
        <begin position="1"/>
        <end position="16"/>
    </location>
</feature>
<accession>A0A512MI43</accession>
<dbReference type="RefSeq" id="WP_146856244.1">
    <property type="nucleotide sequence ID" value="NZ_BKAG01000097.1"/>
</dbReference>
<evidence type="ECO:0000313" key="4">
    <source>
        <dbReference type="Proteomes" id="UP000321577"/>
    </source>
</evidence>
<gene>
    <name evidence="3" type="ORF">BGE01nite_56940</name>
</gene>
<protein>
    <submittedName>
        <fullName evidence="3">Uncharacterized protein</fullName>
    </submittedName>
</protein>
<sequence>MKTLFLFLLLCAPAFARIGETRAQCEARYGPPVEVRNEGEITVHQKDGFAVRCTYFEGKCEAIVFSKAPANPAEGNLPLSDAEHKTLMDANSGGKTWVKLRENAEHHFTVWRCEGMRAWHDGKNHQMEIFTDAHGAREDAKLAAKRAADKAAKDKADGKGSLKNF</sequence>
<dbReference type="EMBL" id="BKAG01000097">
    <property type="protein sequence ID" value="GEP46403.1"/>
    <property type="molecule type" value="Genomic_DNA"/>
</dbReference>
<reference evidence="3 4" key="1">
    <citation type="submission" date="2019-07" db="EMBL/GenBank/DDBJ databases">
        <title>Whole genome shotgun sequence of Brevifollis gellanilyticus NBRC 108608.</title>
        <authorList>
            <person name="Hosoyama A."/>
            <person name="Uohara A."/>
            <person name="Ohji S."/>
            <person name="Ichikawa N."/>
        </authorList>
    </citation>
    <scope>NUCLEOTIDE SEQUENCE [LARGE SCALE GENOMIC DNA]</scope>
    <source>
        <strain evidence="3 4">NBRC 108608</strain>
    </source>
</reference>
<feature type="chain" id="PRO_5022009356" evidence="2">
    <location>
        <begin position="17"/>
        <end position="165"/>
    </location>
</feature>
<proteinExistence type="predicted"/>
<keyword evidence="2" id="KW-0732">Signal</keyword>
<evidence type="ECO:0000256" key="1">
    <source>
        <dbReference type="SAM" id="MobiDB-lite"/>
    </source>
</evidence>